<feature type="chain" id="PRO_5043024486" evidence="2">
    <location>
        <begin position="20"/>
        <end position="204"/>
    </location>
</feature>
<keyword evidence="2" id="KW-0732">Signal</keyword>
<dbReference type="EMBL" id="MU854405">
    <property type="protein sequence ID" value="KAK4039276.1"/>
    <property type="molecule type" value="Genomic_DNA"/>
</dbReference>
<dbReference type="Gene3D" id="2.120.10.70">
    <property type="entry name" value="Fucose-specific lectin"/>
    <property type="match status" value="1"/>
</dbReference>
<feature type="region of interest" description="Disordered" evidence="1">
    <location>
        <begin position="22"/>
        <end position="64"/>
    </location>
</feature>
<protein>
    <submittedName>
        <fullName evidence="3">Uncharacterized protein</fullName>
    </submittedName>
</protein>
<name>A0AAN6SRB4_9PEZI</name>
<feature type="signal peptide" evidence="2">
    <location>
        <begin position="1"/>
        <end position="19"/>
    </location>
</feature>
<proteinExistence type="predicted"/>
<organism evidence="3 4">
    <name type="scientific">Parachaetomium inaequale</name>
    <dbReference type="NCBI Taxonomy" id="2588326"/>
    <lineage>
        <taxon>Eukaryota</taxon>
        <taxon>Fungi</taxon>
        <taxon>Dikarya</taxon>
        <taxon>Ascomycota</taxon>
        <taxon>Pezizomycotina</taxon>
        <taxon>Sordariomycetes</taxon>
        <taxon>Sordariomycetidae</taxon>
        <taxon>Sordariales</taxon>
        <taxon>Chaetomiaceae</taxon>
        <taxon>Parachaetomium</taxon>
    </lineage>
</organism>
<feature type="compositionally biased region" description="Low complexity" evidence="1">
    <location>
        <begin position="40"/>
        <end position="64"/>
    </location>
</feature>
<evidence type="ECO:0000313" key="4">
    <source>
        <dbReference type="Proteomes" id="UP001303115"/>
    </source>
</evidence>
<keyword evidence="4" id="KW-1185">Reference proteome</keyword>
<gene>
    <name evidence="3" type="ORF">C8A01DRAFT_36764</name>
</gene>
<dbReference type="AlphaFoldDB" id="A0AAN6SRB4"/>
<evidence type="ECO:0000256" key="2">
    <source>
        <dbReference type="SAM" id="SignalP"/>
    </source>
</evidence>
<accession>A0AAN6SRB4</accession>
<feature type="compositionally biased region" description="Polar residues" evidence="1">
    <location>
        <begin position="22"/>
        <end position="34"/>
    </location>
</feature>
<evidence type="ECO:0000313" key="3">
    <source>
        <dbReference type="EMBL" id="KAK4039276.1"/>
    </source>
</evidence>
<reference evidence="4" key="1">
    <citation type="journal article" date="2023" name="Mol. Phylogenet. Evol.">
        <title>Genome-scale phylogeny and comparative genomics of the fungal order Sordariales.</title>
        <authorList>
            <person name="Hensen N."/>
            <person name="Bonometti L."/>
            <person name="Westerberg I."/>
            <person name="Brannstrom I.O."/>
            <person name="Guillou S."/>
            <person name="Cros-Aarteil S."/>
            <person name="Calhoun S."/>
            <person name="Haridas S."/>
            <person name="Kuo A."/>
            <person name="Mondo S."/>
            <person name="Pangilinan J."/>
            <person name="Riley R."/>
            <person name="LaButti K."/>
            <person name="Andreopoulos B."/>
            <person name="Lipzen A."/>
            <person name="Chen C."/>
            <person name="Yan M."/>
            <person name="Daum C."/>
            <person name="Ng V."/>
            <person name="Clum A."/>
            <person name="Steindorff A."/>
            <person name="Ohm R.A."/>
            <person name="Martin F."/>
            <person name="Silar P."/>
            <person name="Natvig D.O."/>
            <person name="Lalanne C."/>
            <person name="Gautier V."/>
            <person name="Ament-Velasquez S.L."/>
            <person name="Kruys A."/>
            <person name="Hutchinson M.I."/>
            <person name="Powell A.J."/>
            <person name="Barry K."/>
            <person name="Miller A.N."/>
            <person name="Grigoriev I.V."/>
            <person name="Debuchy R."/>
            <person name="Gladieux P."/>
            <person name="Hiltunen Thoren M."/>
            <person name="Johannesson H."/>
        </authorList>
    </citation>
    <scope>NUCLEOTIDE SEQUENCE [LARGE SCALE GENOMIC DNA]</scope>
    <source>
        <strain evidence="4">CBS 284.82</strain>
    </source>
</reference>
<dbReference type="Proteomes" id="UP001303115">
    <property type="component" value="Unassembled WGS sequence"/>
</dbReference>
<comment type="caution">
    <text evidence="3">The sequence shown here is derived from an EMBL/GenBank/DDBJ whole genome shotgun (WGS) entry which is preliminary data.</text>
</comment>
<evidence type="ECO:0000256" key="1">
    <source>
        <dbReference type="SAM" id="MobiDB-lite"/>
    </source>
</evidence>
<sequence>MVAVFLLGAIAGLAGGLVAQKNGANADSSDTGTESDTRATPGPHSSHSATTTSTSAPASSSTPLASQLLDNSQLAAQQWGNSAGTVSYVAYQDPISSPMFAAWDSSNATWRSVRILVLFINEENIVRGVDAEQGENYLPSKPPALYDDSRIPAHPQSPLSAFWLWYDVFFDTGETLGMVARINVSGWGSDKAVTGAIHPTFPGQ</sequence>